<feature type="compositionally biased region" description="Pro residues" evidence="1">
    <location>
        <begin position="122"/>
        <end position="134"/>
    </location>
</feature>
<sequence>MGKGRKPMEDASWPTPPTAVSPPPQLSHATPGAASSNDVSLPPLRTSLPFFSGSRSGTNADGRMKLRVRNVVARKKPRNEARRFDTFLTRLALPQQSAATPPRTTESSDDEASTPPHGSTPTKPPTPAQPPPPHATGVTYQTFRDWRQRWTDYATMVDLTRLPQPKQLIKLRACLSLQMQRALEYTLQVSQDSSTPVEEVLDKLQEHVKGQNNEALRRRAFGSCKQTENETFDDFFVKLKSASEKKLTSAKFTLANAKRCGLNTESSWV</sequence>
<reference evidence="2 3" key="1">
    <citation type="submission" date="2019-05" db="EMBL/GenBank/DDBJ databases">
        <title>Another draft genome of Portunus trituberculatus and its Hox gene families provides insights of decapod evolution.</title>
        <authorList>
            <person name="Jeong J.-H."/>
            <person name="Song I."/>
            <person name="Kim S."/>
            <person name="Choi T."/>
            <person name="Kim D."/>
            <person name="Ryu S."/>
            <person name="Kim W."/>
        </authorList>
    </citation>
    <scope>NUCLEOTIDE SEQUENCE [LARGE SCALE GENOMIC DNA]</scope>
    <source>
        <tissue evidence="2">Muscle</tissue>
    </source>
</reference>
<dbReference type="AlphaFoldDB" id="A0A5B7IXZ2"/>
<dbReference type="PANTHER" id="PTHR33198:SF8">
    <property type="entry name" value="CCHC-TYPE DOMAIN-CONTAINING PROTEIN"/>
    <property type="match status" value="1"/>
</dbReference>
<gene>
    <name evidence="2" type="ORF">E2C01_081170</name>
</gene>
<evidence type="ECO:0000313" key="2">
    <source>
        <dbReference type="EMBL" id="MPC86347.1"/>
    </source>
</evidence>
<name>A0A5B7IXZ2_PORTR</name>
<protein>
    <submittedName>
        <fullName evidence="2">Uncharacterized protein</fullName>
    </submittedName>
</protein>
<proteinExistence type="predicted"/>
<dbReference type="PANTHER" id="PTHR33198">
    <property type="entry name" value="ANK_REP_REGION DOMAIN-CONTAINING PROTEIN-RELATED"/>
    <property type="match status" value="1"/>
</dbReference>
<evidence type="ECO:0000256" key="1">
    <source>
        <dbReference type="SAM" id="MobiDB-lite"/>
    </source>
</evidence>
<dbReference type="Proteomes" id="UP000324222">
    <property type="component" value="Unassembled WGS sequence"/>
</dbReference>
<comment type="caution">
    <text evidence="2">The sequence shown here is derived from an EMBL/GenBank/DDBJ whole genome shotgun (WGS) entry which is preliminary data.</text>
</comment>
<keyword evidence="3" id="KW-1185">Reference proteome</keyword>
<evidence type="ECO:0000313" key="3">
    <source>
        <dbReference type="Proteomes" id="UP000324222"/>
    </source>
</evidence>
<organism evidence="2 3">
    <name type="scientific">Portunus trituberculatus</name>
    <name type="common">Swimming crab</name>
    <name type="synonym">Neptunus trituberculatus</name>
    <dbReference type="NCBI Taxonomy" id="210409"/>
    <lineage>
        <taxon>Eukaryota</taxon>
        <taxon>Metazoa</taxon>
        <taxon>Ecdysozoa</taxon>
        <taxon>Arthropoda</taxon>
        <taxon>Crustacea</taxon>
        <taxon>Multicrustacea</taxon>
        <taxon>Malacostraca</taxon>
        <taxon>Eumalacostraca</taxon>
        <taxon>Eucarida</taxon>
        <taxon>Decapoda</taxon>
        <taxon>Pleocyemata</taxon>
        <taxon>Brachyura</taxon>
        <taxon>Eubrachyura</taxon>
        <taxon>Portunoidea</taxon>
        <taxon>Portunidae</taxon>
        <taxon>Portuninae</taxon>
        <taxon>Portunus</taxon>
    </lineage>
</organism>
<accession>A0A5B7IXZ2</accession>
<dbReference type="EMBL" id="VSRR010071175">
    <property type="protein sequence ID" value="MPC86347.1"/>
    <property type="molecule type" value="Genomic_DNA"/>
</dbReference>
<feature type="compositionally biased region" description="Pro residues" evidence="1">
    <location>
        <begin position="14"/>
        <end position="25"/>
    </location>
</feature>
<feature type="compositionally biased region" description="Polar residues" evidence="1">
    <location>
        <begin position="94"/>
        <end position="105"/>
    </location>
</feature>
<feature type="region of interest" description="Disordered" evidence="1">
    <location>
        <begin position="1"/>
        <end position="62"/>
    </location>
</feature>
<feature type="region of interest" description="Disordered" evidence="1">
    <location>
        <begin position="83"/>
        <end position="138"/>
    </location>
</feature>
<dbReference type="OrthoDB" id="8039770at2759"/>